<keyword evidence="4 15" id="KW-0723">Serine/threonine-protein kinase</keyword>
<dbReference type="InterPro" id="IPR000719">
    <property type="entry name" value="Prot_kinase_dom"/>
</dbReference>
<comment type="catalytic activity">
    <reaction evidence="12">
        <text>L-threonyl-[protein] + ATP = O-phospho-L-threonyl-[protein] + ADP + H(+)</text>
        <dbReference type="Rhea" id="RHEA:46608"/>
        <dbReference type="Rhea" id="RHEA-COMP:11060"/>
        <dbReference type="Rhea" id="RHEA-COMP:11605"/>
        <dbReference type="ChEBI" id="CHEBI:15378"/>
        <dbReference type="ChEBI" id="CHEBI:30013"/>
        <dbReference type="ChEBI" id="CHEBI:30616"/>
        <dbReference type="ChEBI" id="CHEBI:61977"/>
        <dbReference type="ChEBI" id="CHEBI:456216"/>
        <dbReference type="EC" id="2.7.11.1"/>
    </reaction>
</comment>
<comment type="similarity">
    <text evidence="2">Belongs to the protein kinase superfamily. CAMK Ser/Thr protein kinase family. NIM1 subfamily.</text>
</comment>
<keyword evidence="10" id="KW-0539">Nucleus</keyword>
<feature type="domain" description="Protein kinase" evidence="16">
    <location>
        <begin position="9"/>
        <end position="265"/>
    </location>
</feature>
<protein>
    <recommendedName>
        <fullName evidence="3">non-specific serine/threonine protein kinase</fullName>
        <ecNumber evidence="3">2.7.11.1</ecNumber>
    </recommendedName>
</protein>
<evidence type="ECO:0000256" key="9">
    <source>
        <dbReference type="ARBA" id="ARBA00022840"/>
    </source>
</evidence>
<dbReference type="EMBL" id="GEDC01023036">
    <property type="protein sequence ID" value="JAS14262.1"/>
    <property type="molecule type" value="Transcribed_RNA"/>
</dbReference>
<dbReference type="InterPro" id="IPR017441">
    <property type="entry name" value="Protein_kinase_ATP_BS"/>
</dbReference>
<evidence type="ECO:0000256" key="2">
    <source>
        <dbReference type="ARBA" id="ARBA00010791"/>
    </source>
</evidence>
<comment type="subcellular location">
    <subcellularLocation>
        <location evidence="1">Nucleus</location>
    </subcellularLocation>
</comment>
<keyword evidence="6 14" id="KW-0547">Nucleotide-binding</keyword>
<dbReference type="PANTHER" id="PTHR24346">
    <property type="entry name" value="MAP/MICROTUBULE AFFINITY-REGULATING KINASE"/>
    <property type="match status" value="1"/>
</dbReference>
<dbReference type="SUPFAM" id="SSF56112">
    <property type="entry name" value="Protein kinase-like (PK-like)"/>
    <property type="match status" value="1"/>
</dbReference>
<evidence type="ECO:0000256" key="4">
    <source>
        <dbReference type="ARBA" id="ARBA00022527"/>
    </source>
</evidence>
<accession>A0A1B6CLG2</accession>
<keyword evidence="11" id="KW-0131">Cell cycle</keyword>
<dbReference type="PANTHER" id="PTHR24346:SF107">
    <property type="entry name" value="SERINE_THREONINE-PROTEIN KINASE CHK1"/>
    <property type="match status" value="1"/>
</dbReference>
<proteinExistence type="inferred from homology"/>
<dbReference type="GO" id="GO:0005634">
    <property type="term" value="C:nucleus"/>
    <property type="evidence" value="ECO:0007669"/>
    <property type="project" value="UniProtKB-SubCell"/>
</dbReference>
<dbReference type="EMBL" id="GEDC01000401">
    <property type="protein sequence ID" value="JAS36897.1"/>
    <property type="molecule type" value="Transcribed_RNA"/>
</dbReference>
<evidence type="ECO:0000256" key="11">
    <source>
        <dbReference type="ARBA" id="ARBA00023306"/>
    </source>
</evidence>
<keyword evidence="7" id="KW-0227">DNA damage</keyword>
<dbReference type="PROSITE" id="PS00107">
    <property type="entry name" value="PROTEIN_KINASE_ATP"/>
    <property type="match status" value="1"/>
</dbReference>
<dbReference type="GO" id="GO:0005737">
    <property type="term" value="C:cytoplasm"/>
    <property type="evidence" value="ECO:0007669"/>
    <property type="project" value="TreeGrafter"/>
</dbReference>
<evidence type="ECO:0000256" key="7">
    <source>
        <dbReference type="ARBA" id="ARBA00022763"/>
    </source>
</evidence>
<evidence type="ECO:0000256" key="1">
    <source>
        <dbReference type="ARBA" id="ARBA00004123"/>
    </source>
</evidence>
<evidence type="ECO:0000256" key="13">
    <source>
        <dbReference type="ARBA" id="ARBA00048679"/>
    </source>
</evidence>
<comment type="catalytic activity">
    <reaction evidence="13">
        <text>L-seryl-[protein] + ATP = O-phospho-L-seryl-[protein] + ADP + H(+)</text>
        <dbReference type="Rhea" id="RHEA:17989"/>
        <dbReference type="Rhea" id="RHEA-COMP:9863"/>
        <dbReference type="Rhea" id="RHEA-COMP:11604"/>
        <dbReference type="ChEBI" id="CHEBI:15378"/>
        <dbReference type="ChEBI" id="CHEBI:29999"/>
        <dbReference type="ChEBI" id="CHEBI:30616"/>
        <dbReference type="ChEBI" id="CHEBI:83421"/>
        <dbReference type="ChEBI" id="CHEBI:456216"/>
        <dbReference type="EC" id="2.7.11.1"/>
    </reaction>
</comment>
<reference evidence="17" key="1">
    <citation type="submission" date="2015-12" db="EMBL/GenBank/DDBJ databases">
        <title>De novo transcriptome assembly of four potential Pierce s Disease insect vectors from Arizona vineyards.</title>
        <authorList>
            <person name="Tassone E.E."/>
        </authorList>
    </citation>
    <scope>NUCLEOTIDE SEQUENCE</scope>
</reference>
<name>A0A1B6CLG2_9HEMI</name>
<evidence type="ECO:0000256" key="8">
    <source>
        <dbReference type="ARBA" id="ARBA00022777"/>
    </source>
</evidence>
<dbReference type="Gene3D" id="3.30.200.20">
    <property type="entry name" value="Phosphorylase Kinase, domain 1"/>
    <property type="match status" value="1"/>
</dbReference>
<dbReference type="Gene3D" id="1.10.510.10">
    <property type="entry name" value="Transferase(Phosphotransferase) domain 1"/>
    <property type="match status" value="1"/>
</dbReference>
<dbReference type="EC" id="2.7.11.1" evidence="3"/>
<dbReference type="PROSITE" id="PS50011">
    <property type="entry name" value="PROTEIN_KINASE_DOM"/>
    <property type="match status" value="1"/>
</dbReference>
<evidence type="ECO:0000256" key="10">
    <source>
        <dbReference type="ARBA" id="ARBA00023242"/>
    </source>
</evidence>
<evidence type="ECO:0000256" key="12">
    <source>
        <dbReference type="ARBA" id="ARBA00047899"/>
    </source>
</evidence>
<evidence type="ECO:0000256" key="5">
    <source>
        <dbReference type="ARBA" id="ARBA00022679"/>
    </source>
</evidence>
<evidence type="ECO:0000256" key="3">
    <source>
        <dbReference type="ARBA" id="ARBA00012513"/>
    </source>
</evidence>
<evidence type="ECO:0000256" key="6">
    <source>
        <dbReference type="ARBA" id="ARBA00022741"/>
    </source>
</evidence>
<dbReference type="FunFam" id="3.30.200.20:FF:000229">
    <property type="entry name" value="Serine/threonine-protein kinase Chk1"/>
    <property type="match status" value="1"/>
</dbReference>
<dbReference type="PROSITE" id="PS00108">
    <property type="entry name" value="PROTEIN_KINASE_ST"/>
    <property type="match status" value="1"/>
</dbReference>
<keyword evidence="5" id="KW-0808">Transferase</keyword>
<evidence type="ECO:0000313" key="18">
    <source>
        <dbReference type="EMBL" id="JAS36897.1"/>
    </source>
</evidence>
<evidence type="ECO:0000256" key="14">
    <source>
        <dbReference type="PROSITE-ProRule" id="PRU10141"/>
    </source>
</evidence>
<dbReference type="InterPro" id="IPR011009">
    <property type="entry name" value="Kinase-like_dom_sf"/>
</dbReference>
<dbReference type="GO" id="GO:0006974">
    <property type="term" value="P:DNA damage response"/>
    <property type="evidence" value="ECO:0007669"/>
    <property type="project" value="UniProtKB-KW"/>
</dbReference>
<evidence type="ECO:0000256" key="15">
    <source>
        <dbReference type="RuleBase" id="RU000304"/>
    </source>
</evidence>
<dbReference type="FunFam" id="1.10.510.10:FF:000301">
    <property type="entry name" value="Serine/threonine-protein kinase Chk1"/>
    <property type="match status" value="1"/>
</dbReference>
<evidence type="ECO:0000313" key="17">
    <source>
        <dbReference type="EMBL" id="JAS14262.1"/>
    </source>
</evidence>
<evidence type="ECO:0000259" key="16">
    <source>
        <dbReference type="PROSITE" id="PS50011"/>
    </source>
</evidence>
<dbReference type="AlphaFoldDB" id="A0A1B6CLG2"/>
<sequence>MDSEFVAGWLILQTLGEGAYGEVKLLMNKTEGNTVAMKVIDLKQHPEAKANVQKEVFIHRMVNDPNIIRYFGHRLDNDIEYIFLEYAPGGELFDKIEPDYGMEPWEAQKYMKQLISGVEYLHSLGIVHRDLKPENLLLDEHDNLKISDFGLATLFRAKGQERLMDKRCGTLPYIAPEVLLRPYKAEPADIWSCGIILTAMLSGELPWPKPTTDCVEFKAWKSSRYVHITPWSKLDNLALSLIRKILAPLPSSRHTIASIKTHRWWTKSFTKTKGPKSPNNINSLSYVRLHSSDFSSPLPNEDDRLCQSQPEQMVTPNQTRSDISDKYIYSFTQPAQMEDLFLSTQLLATQSSNGGQGAFQKMVRRMTRFFVSVDLVAALDCLQNTLESMGLPCRIQSFNIVTVTTIDKNKNLLIFKANILDMNKKTLLDFRLSKGCGLEFKRRFILIKKHLGDIVVSGPVTWPIAMATNNVP</sequence>
<organism evidence="17">
    <name type="scientific">Clastoptera arizonana</name>
    <name type="common">Arizona spittle bug</name>
    <dbReference type="NCBI Taxonomy" id="38151"/>
    <lineage>
        <taxon>Eukaryota</taxon>
        <taxon>Metazoa</taxon>
        <taxon>Ecdysozoa</taxon>
        <taxon>Arthropoda</taxon>
        <taxon>Hexapoda</taxon>
        <taxon>Insecta</taxon>
        <taxon>Pterygota</taxon>
        <taxon>Neoptera</taxon>
        <taxon>Paraneoptera</taxon>
        <taxon>Hemiptera</taxon>
        <taxon>Auchenorrhyncha</taxon>
        <taxon>Cercopoidea</taxon>
        <taxon>Clastopteridae</taxon>
        <taxon>Clastoptera</taxon>
    </lineage>
</organism>
<dbReference type="GO" id="GO:0033314">
    <property type="term" value="P:mitotic DNA replication checkpoint signaling"/>
    <property type="evidence" value="ECO:0007669"/>
    <property type="project" value="UniProtKB-ARBA"/>
</dbReference>
<keyword evidence="9 14" id="KW-0067">ATP-binding</keyword>
<dbReference type="SMART" id="SM00220">
    <property type="entry name" value="S_TKc"/>
    <property type="match status" value="1"/>
</dbReference>
<gene>
    <name evidence="18" type="ORF">g.28259</name>
    <name evidence="17" type="ORF">g.28260</name>
</gene>
<dbReference type="Pfam" id="PF00069">
    <property type="entry name" value="Pkinase"/>
    <property type="match status" value="1"/>
</dbReference>
<feature type="binding site" evidence="14">
    <location>
        <position position="38"/>
    </location>
    <ligand>
        <name>ATP</name>
        <dbReference type="ChEBI" id="CHEBI:30616"/>
    </ligand>
</feature>
<dbReference type="GO" id="GO:0005524">
    <property type="term" value="F:ATP binding"/>
    <property type="evidence" value="ECO:0007669"/>
    <property type="project" value="UniProtKB-UniRule"/>
</dbReference>
<dbReference type="GO" id="GO:0004674">
    <property type="term" value="F:protein serine/threonine kinase activity"/>
    <property type="evidence" value="ECO:0007669"/>
    <property type="project" value="UniProtKB-KW"/>
</dbReference>
<keyword evidence="8" id="KW-0418">Kinase</keyword>
<dbReference type="InterPro" id="IPR008271">
    <property type="entry name" value="Ser/Thr_kinase_AS"/>
</dbReference>